<evidence type="ECO:0000313" key="8">
    <source>
        <dbReference type="Proteomes" id="UP000011729"/>
    </source>
</evidence>
<dbReference type="eggNOG" id="COG1828">
    <property type="taxonomic scope" value="Bacteria"/>
</dbReference>
<dbReference type="HAMAP" id="MF_01926">
    <property type="entry name" value="PurS"/>
    <property type="match status" value="1"/>
</dbReference>
<accession>M1NTF8</accession>
<dbReference type="PANTHER" id="PTHR34696">
    <property type="entry name" value="PHOSPHORIBOSYLFORMYLGLYCINAMIDINE SYNTHASE SUBUNIT PURS"/>
    <property type="match status" value="1"/>
</dbReference>
<dbReference type="PANTHER" id="PTHR34696:SF1">
    <property type="entry name" value="PHOSPHORIBOSYLFORMYLGLYCINAMIDINE SYNTHASE SUBUNIT PURS"/>
    <property type="match status" value="1"/>
</dbReference>
<dbReference type="KEGG" id="baus:BAnh1_07140"/>
<dbReference type="SUPFAM" id="SSF82697">
    <property type="entry name" value="PurS-like"/>
    <property type="match status" value="1"/>
</dbReference>
<gene>
    <name evidence="6 7" type="primary">purS</name>
    <name evidence="7" type="ordered locus">BAnh1_07140</name>
</gene>
<dbReference type="GO" id="GO:0005737">
    <property type="term" value="C:cytoplasm"/>
    <property type="evidence" value="ECO:0007669"/>
    <property type="project" value="UniProtKB-SubCell"/>
</dbReference>
<organism evidence="7 8">
    <name type="scientific">Bartonella australis (strain Aust/NH1)</name>
    <dbReference type="NCBI Taxonomy" id="1094489"/>
    <lineage>
        <taxon>Bacteria</taxon>
        <taxon>Pseudomonadati</taxon>
        <taxon>Pseudomonadota</taxon>
        <taxon>Alphaproteobacteria</taxon>
        <taxon>Hyphomicrobiales</taxon>
        <taxon>Bartonellaceae</taxon>
        <taxon>Bartonella</taxon>
    </lineage>
</organism>
<keyword evidence="5 6" id="KW-0067">ATP-binding</keyword>
<evidence type="ECO:0000256" key="3">
    <source>
        <dbReference type="ARBA" id="ARBA00022741"/>
    </source>
</evidence>
<sequence length="79" mass="8803">MKARITVTLKSSVLDPQGEAIVGALNSLAFKDIRSVRQGKIFDIVLDDMPDKIAKQKLEQMCEQLLANTVIENYAIELL</sequence>
<dbReference type="PATRIC" id="fig|1094489.3.peg.872"/>
<reference evidence="7 8" key="1">
    <citation type="journal article" date="2013" name="PLoS Genet.">
        <title>A gene transfer agent and a dynamic repertoire of secretion systems hold the keys to the explosive radiation of the emerging pathogen Bartonella.</title>
        <authorList>
            <person name="Guy L."/>
            <person name="Nystedt B."/>
            <person name="Toft C."/>
            <person name="Zaremba-Niedzwiedzka K."/>
            <person name="Berglund E.C."/>
            <person name="Granberg F."/>
            <person name="Naslund K."/>
            <person name="Eriksson A.S."/>
            <person name="Andersson S.G."/>
        </authorList>
    </citation>
    <scope>NUCLEOTIDE SEQUENCE [LARGE SCALE GENOMIC DNA]</scope>
    <source>
        <strain evidence="7 8">Aust/NH1</strain>
    </source>
</reference>
<dbReference type="Proteomes" id="UP000011729">
    <property type="component" value="Chromosome"/>
</dbReference>
<evidence type="ECO:0000256" key="1">
    <source>
        <dbReference type="ARBA" id="ARBA00022490"/>
    </source>
</evidence>
<comment type="pathway">
    <text evidence="6">Purine metabolism; IMP biosynthesis via de novo pathway; 5-amino-1-(5-phospho-D-ribosyl)imidazole from N(2)-formyl-N(1)-(5-phospho-D-ribosyl)glycinamide: step 1/2.</text>
</comment>
<keyword evidence="2 6" id="KW-0436">Ligase</keyword>
<keyword evidence="1 6" id="KW-0963">Cytoplasm</keyword>
<keyword evidence="4 6" id="KW-0658">Purine biosynthesis</keyword>
<comment type="similarity">
    <text evidence="6">Belongs to the PurS family.</text>
</comment>
<dbReference type="HOGENOM" id="CLU_164833_3_0_5"/>
<dbReference type="NCBIfam" id="TIGR00302">
    <property type="entry name" value="phosphoribosylformylglycinamidine synthase subunit PurS"/>
    <property type="match status" value="1"/>
</dbReference>
<comment type="function">
    <text evidence="6">Part of the phosphoribosylformylglycinamidine synthase complex involved in the purines biosynthetic pathway. Catalyzes the ATP-dependent conversion of formylglycinamide ribonucleotide (FGAR) and glutamine to yield formylglycinamidine ribonucleotide (FGAM) and glutamate. The FGAM synthase complex is composed of three subunits. PurQ produces an ammonia molecule by converting glutamine to glutamate. PurL transfers the ammonia molecule to FGAR to form FGAM in an ATP-dependent manner. PurS interacts with PurQ and PurL and is thought to assist in the transfer of the ammonia molecule from PurQ to PurL.</text>
</comment>
<dbReference type="InterPro" id="IPR036604">
    <property type="entry name" value="PurS-like_sf"/>
</dbReference>
<comment type="subunit">
    <text evidence="6">Part of the FGAM synthase complex composed of 1 PurL, 1 PurQ and 2 PurS subunits.</text>
</comment>
<dbReference type="EMBL" id="CP003123">
    <property type="protein sequence ID" value="AGF74593.1"/>
    <property type="molecule type" value="Genomic_DNA"/>
</dbReference>
<keyword evidence="8" id="KW-1185">Reference proteome</keyword>
<comment type="subcellular location">
    <subcellularLocation>
        <location evidence="6">Cytoplasm</location>
    </subcellularLocation>
</comment>
<dbReference type="NCBIfam" id="NF004630">
    <property type="entry name" value="PRK05974.1"/>
    <property type="match status" value="1"/>
</dbReference>
<dbReference type="InterPro" id="IPR003850">
    <property type="entry name" value="PurS"/>
</dbReference>
<dbReference type="AlphaFoldDB" id="M1NTF8"/>
<dbReference type="GO" id="GO:0006189">
    <property type="term" value="P:'de novo' IMP biosynthetic process"/>
    <property type="evidence" value="ECO:0007669"/>
    <property type="project" value="UniProtKB-UniRule"/>
</dbReference>
<dbReference type="UniPathway" id="UPA00074">
    <property type="reaction ID" value="UER00128"/>
</dbReference>
<evidence type="ECO:0000256" key="2">
    <source>
        <dbReference type="ARBA" id="ARBA00022598"/>
    </source>
</evidence>
<evidence type="ECO:0000313" key="7">
    <source>
        <dbReference type="EMBL" id="AGF74593.1"/>
    </source>
</evidence>
<name>M1NTF8_BARAA</name>
<dbReference type="Pfam" id="PF02700">
    <property type="entry name" value="PurS"/>
    <property type="match status" value="1"/>
</dbReference>
<dbReference type="OrthoDB" id="9799101at2"/>
<dbReference type="EC" id="6.3.5.3" evidence="6"/>
<dbReference type="STRING" id="1094489.BAnh1_07140"/>
<comment type="catalytic activity">
    <reaction evidence="6">
        <text>N(2)-formyl-N(1)-(5-phospho-beta-D-ribosyl)glycinamide + L-glutamine + ATP + H2O = 2-formamido-N(1)-(5-O-phospho-beta-D-ribosyl)acetamidine + L-glutamate + ADP + phosphate + H(+)</text>
        <dbReference type="Rhea" id="RHEA:17129"/>
        <dbReference type="ChEBI" id="CHEBI:15377"/>
        <dbReference type="ChEBI" id="CHEBI:15378"/>
        <dbReference type="ChEBI" id="CHEBI:29985"/>
        <dbReference type="ChEBI" id="CHEBI:30616"/>
        <dbReference type="ChEBI" id="CHEBI:43474"/>
        <dbReference type="ChEBI" id="CHEBI:58359"/>
        <dbReference type="ChEBI" id="CHEBI:147286"/>
        <dbReference type="ChEBI" id="CHEBI:147287"/>
        <dbReference type="ChEBI" id="CHEBI:456216"/>
        <dbReference type="EC" id="6.3.5.3"/>
    </reaction>
</comment>
<dbReference type="Gene3D" id="3.30.1280.10">
    <property type="entry name" value="Phosphoribosylformylglycinamidine synthase subunit PurS"/>
    <property type="match status" value="1"/>
</dbReference>
<dbReference type="RefSeq" id="WP_015398101.1">
    <property type="nucleotide sequence ID" value="NC_020300.1"/>
</dbReference>
<evidence type="ECO:0000256" key="6">
    <source>
        <dbReference type="HAMAP-Rule" id="MF_01926"/>
    </source>
</evidence>
<proteinExistence type="inferred from homology"/>
<evidence type="ECO:0000256" key="4">
    <source>
        <dbReference type="ARBA" id="ARBA00022755"/>
    </source>
</evidence>
<evidence type="ECO:0000256" key="5">
    <source>
        <dbReference type="ARBA" id="ARBA00022840"/>
    </source>
</evidence>
<dbReference type="GO" id="GO:0004642">
    <property type="term" value="F:phosphoribosylformylglycinamidine synthase activity"/>
    <property type="evidence" value="ECO:0007669"/>
    <property type="project" value="UniProtKB-UniRule"/>
</dbReference>
<dbReference type="GO" id="GO:0005524">
    <property type="term" value="F:ATP binding"/>
    <property type="evidence" value="ECO:0007669"/>
    <property type="project" value="UniProtKB-UniRule"/>
</dbReference>
<keyword evidence="3 6" id="KW-0547">Nucleotide-binding</keyword>
<protein>
    <recommendedName>
        <fullName evidence="6">Phosphoribosylformylglycinamidine synthase subunit PurS</fullName>
        <shortName evidence="6">FGAM synthase</shortName>
        <ecNumber evidence="6">6.3.5.3</ecNumber>
    </recommendedName>
    <alternativeName>
        <fullName evidence="6">Formylglycinamide ribonucleotide amidotransferase subunit III</fullName>
        <shortName evidence="6">FGAR amidotransferase III</shortName>
        <shortName evidence="6">FGAR-AT III</shortName>
    </alternativeName>
    <alternativeName>
        <fullName evidence="6">Phosphoribosylformylglycinamidine synthase subunit III</fullName>
    </alternativeName>
</protein>